<accession>A0ABD1GFY8</accession>
<evidence type="ECO:0000313" key="4">
    <source>
        <dbReference type="Proteomes" id="UP001567538"/>
    </source>
</evidence>
<protein>
    <submittedName>
        <fullName evidence="3">Anthocyanidin 3-O-glucoside 6''-O-acyltransferase-like</fullName>
    </submittedName>
</protein>
<dbReference type="Pfam" id="PF02458">
    <property type="entry name" value="Transferase"/>
    <property type="match status" value="1"/>
</dbReference>
<organism evidence="3 4">
    <name type="scientific">Salvia divinorum</name>
    <name type="common">Maria pastora</name>
    <name type="synonym">Diviner's sage</name>
    <dbReference type="NCBI Taxonomy" id="28513"/>
    <lineage>
        <taxon>Eukaryota</taxon>
        <taxon>Viridiplantae</taxon>
        <taxon>Streptophyta</taxon>
        <taxon>Embryophyta</taxon>
        <taxon>Tracheophyta</taxon>
        <taxon>Spermatophyta</taxon>
        <taxon>Magnoliopsida</taxon>
        <taxon>eudicotyledons</taxon>
        <taxon>Gunneridae</taxon>
        <taxon>Pentapetalae</taxon>
        <taxon>asterids</taxon>
        <taxon>lamiids</taxon>
        <taxon>Lamiales</taxon>
        <taxon>Lamiaceae</taxon>
        <taxon>Nepetoideae</taxon>
        <taxon>Mentheae</taxon>
        <taxon>Salviinae</taxon>
        <taxon>Salvia</taxon>
        <taxon>Salvia subgen. Calosphace</taxon>
    </lineage>
</organism>
<dbReference type="AlphaFoldDB" id="A0ABD1GFY8"/>
<dbReference type="InterPro" id="IPR051504">
    <property type="entry name" value="Plant_metabolite_acyltrans"/>
</dbReference>
<reference evidence="3 4" key="1">
    <citation type="submission" date="2024-06" db="EMBL/GenBank/DDBJ databases">
        <title>A chromosome level genome sequence of Diviner's sage (Salvia divinorum).</title>
        <authorList>
            <person name="Ford S.A."/>
            <person name="Ro D.-K."/>
            <person name="Ness R.W."/>
            <person name="Phillips M.A."/>
        </authorList>
    </citation>
    <scope>NUCLEOTIDE SEQUENCE [LARGE SCALE GENOMIC DNA]</scope>
    <source>
        <strain evidence="3">SAF-2024a</strain>
        <tissue evidence="3">Leaf</tissue>
    </source>
</reference>
<sequence>MWAAISRGAGEDSDSVKNLLPFYGRDSIQDSNRLTLFRWNQIKKSKPTVSQTLPLPSDKLVRATFALSDSQIEKLKSFAMIKNPSTFVVVCAHLWTSMARSEAAGDDDDDDDEPCYLGSPVDCRRRLDPPLPDNYFGNCLMPLIAVSSHRRLRGNGGFAAAVAAVVAAIKVVGKSTRVSEFFENRSEIMSELIGKKAIWIAGSSRIDHYGADTDFGWGKAVKFECIHTDFQGGVHLCKGRDGGVELGLSLDKGKMHIFAAVFNKYLYLNSNM</sequence>
<dbReference type="InterPro" id="IPR023213">
    <property type="entry name" value="CAT-like_dom_sf"/>
</dbReference>
<dbReference type="GO" id="GO:0016747">
    <property type="term" value="F:acyltransferase activity, transferring groups other than amino-acyl groups"/>
    <property type="evidence" value="ECO:0007669"/>
    <property type="project" value="UniProtKB-ARBA"/>
</dbReference>
<dbReference type="EMBL" id="JBEAFC010000008">
    <property type="protein sequence ID" value="KAL1543027.1"/>
    <property type="molecule type" value="Genomic_DNA"/>
</dbReference>
<gene>
    <name evidence="3" type="ORF">AAHA92_20046</name>
</gene>
<comment type="caution">
    <text evidence="3">The sequence shown here is derived from an EMBL/GenBank/DDBJ whole genome shotgun (WGS) entry which is preliminary data.</text>
</comment>
<dbReference type="SUPFAM" id="SSF52777">
    <property type="entry name" value="CoA-dependent acyltransferases"/>
    <property type="match status" value="1"/>
</dbReference>
<evidence type="ECO:0000313" key="3">
    <source>
        <dbReference type="EMBL" id="KAL1543027.1"/>
    </source>
</evidence>
<keyword evidence="2" id="KW-0012">Acyltransferase</keyword>
<proteinExistence type="predicted"/>
<name>A0ABD1GFY8_SALDI</name>
<keyword evidence="4" id="KW-1185">Reference proteome</keyword>
<evidence type="ECO:0000256" key="2">
    <source>
        <dbReference type="ARBA" id="ARBA00023315"/>
    </source>
</evidence>
<keyword evidence="1" id="KW-0808">Transferase</keyword>
<dbReference type="Gene3D" id="3.30.559.10">
    <property type="entry name" value="Chloramphenicol acetyltransferase-like domain"/>
    <property type="match status" value="1"/>
</dbReference>
<dbReference type="PANTHER" id="PTHR31625">
    <property type="match status" value="1"/>
</dbReference>
<dbReference type="Proteomes" id="UP001567538">
    <property type="component" value="Unassembled WGS sequence"/>
</dbReference>
<evidence type="ECO:0000256" key="1">
    <source>
        <dbReference type="ARBA" id="ARBA00022679"/>
    </source>
</evidence>